<keyword evidence="3" id="KW-1185">Reference proteome</keyword>
<feature type="region of interest" description="Disordered" evidence="1">
    <location>
        <begin position="45"/>
        <end position="69"/>
    </location>
</feature>
<dbReference type="Proteomes" id="UP000067626">
    <property type="component" value="Chromosome"/>
</dbReference>
<sequence>MRQSAAQNPERPARGSQGACRPTTSRGANGGLLILNIDDGTKAGVFSSSATEERAQSVRRTTPRRPLPR</sequence>
<evidence type="ECO:0000256" key="1">
    <source>
        <dbReference type="SAM" id="MobiDB-lite"/>
    </source>
</evidence>
<dbReference type="EMBL" id="CP012159">
    <property type="protein sequence ID" value="AKT40918.1"/>
    <property type="molecule type" value="Genomic_DNA"/>
</dbReference>
<accession>A0A0K1EJZ3</accession>
<evidence type="ECO:0000313" key="3">
    <source>
        <dbReference type="Proteomes" id="UP000067626"/>
    </source>
</evidence>
<dbReference type="STRING" id="52.CMC5_050750"/>
<name>A0A0K1EJZ3_CHOCO</name>
<dbReference type="AlphaFoldDB" id="A0A0K1EJZ3"/>
<gene>
    <name evidence="2" type="ORF">CMC5_050750</name>
</gene>
<feature type="region of interest" description="Disordered" evidence="1">
    <location>
        <begin position="1"/>
        <end position="32"/>
    </location>
</feature>
<proteinExistence type="predicted"/>
<evidence type="ECO:0000313" key="2">
    <source>
        <dbReference type="EMBL" id="AKT40918.1"/>
    </source>
</evidence>
<dbReference type="KEGG" id="ccro:CMC5_050750"/>
<protein>
    <submittedName>
        <fullName evidence="2">Uncharacterized protein</fullName>
    </submittedName>
</protein>
<organism evidence="2 3">
    <name type="scientific">Chondromyces crocatus</name>
    <dbReference type="NCBI Taxonomy" id="52"/>
    <lineage>
        <taxon>Bacteria</taxon>
        <taxon>Pseudomonadati</taxon>
        <taxon>Myxococcota</taxon>
        <taxon>Polyangia</taxon>
        <taxon>Polyangiales</taxon>
        <taxon>Polyangiaceae</taxon>
        <taxon>Chondromyces</taxon>
    </lineage>
</organism>
<reference evidence="2 3" key="1">
    <citation type="submission" date="2015-07" db="EMBL/GenBank/DDBJ databases">
        <title>Genome analysis of myxobacterium Chondromyces crocatus Cm c5 reveals a high potential for natural compound synthesis and the genetic basis for the loss of fruiting body formation.</title>
        <authorList>
            <person name="Zaburannyi N."/>
            <person name="Bunk B."/>
            <person name="Maier J."/>
            <person name="Overmann J."/>
            <person name="Mueller R."/>
        </authorList>
    </citation>
    <scope>NUCLEOTIDE SEQUENCE [LARGE SCALE GENOMIC DNA]</scope>
    <source>
        <strain evidence="2 3">Cm c5</strain>
    </source>
</reference>